<name>A0A061I134_CRIGR</name>
<dbReference type="Proteomes" id="UP000030759">
    <property type="component" value="Unassembled WGS sequence"/>
</dbReference>
<organism evidence="1 2">
    <name type="scientific">Cricetulus griseus</name>
    <name type="common">Chinese hamster</name>
    <name type="synonym">Cricetulus barabensis griseus</name>
    <dbReference type="NCBI Taxonomy" id="10029"/>
    <lineage>
        <taxon>Eukaryota</taxon>
        <taxon>Metazoa</taxon>
        <taxon>Chordata</taxon>
        <taxon>Craniata</taxon>
        <taxon>Vertebrata</taxon>
        <taxon>Euteleostomi</taxon>
        <taxon>Mammalia</taxon>
        <taxon>Eutheria</taxon>
        <taxon>Euarchontoglires</taxon>
        <taxon>Glires</taxon>
        <taxon>Rodentia</taxon>
        <taxon>Myomorpha</taxon>
        <taxon>Muroidea</taxon>
        <taxon>Cricetidae</taxon>
        <taxon>Cricetinae</taxon>
        <taxon>Cricetulus</taxon>
    </lineage>
</organism>
<dbReference type="EMBL" id="KE676421">
    <property type="protein sequence ID" value="ERE73931.1"/>
    <property type="molecule type" value="Genomic_DNA"/>
</dbReference>
<evidence type="ECO:0000313" key="1">
    <source>
        <dbReference type="EMBL" id="ERE73931.1"/>
    </source>
</evidence>
<accession>A0A061I134</accession>
<sequence>MSFCVALDVLELTLETRLALNSEIPLPLSPSKWMEIEKIIPSEETQTQKDKHVEGHLGCFQILAITNNAVMNIVEQISLLYECAFFGNMPKRGIAGS</sequence>
<gene>
    <name evidence="1" type="ORF">H671_5g13829</name>
</gene>
<proteinExistence type="predicted"/>
<protein>
    <submittedName>
        <fullName evidence="1">Uncharacterized protein</fullName>
    </submittedName>
</protein>
<dbReference type="AlphaFoldDB" id="A0A061I134"/>
<evidence type="ECO:0000313" key="2">
    <source>
        <dbReference type="Proteomes" id="UP000030759"/>
    </source>
</evidence>
<reference evidence="2" key="1">
    <citation type="journal article" date="2013" name="Nat. Biotechnol.">
        <title>Chinese hamster genome sequenced from sorted chromosomes.</title>
        <authorList>
            <person name="Brinkrolf K."/>
            <person name="Rupp O."/>
            <person name="Laux H."/>
            <person name="Kollin F."/>
            <person name="Ernst W."/>
            <person name="Linke B."/>
            <person name="Kofler R."/>
            <person name="Romand S."/>
            <person name="Hesse F."/>
            <person name="Budach W.E."/>
            <person name="Galosy S."/>
            <person name="Muller D."/>
            <person name="Noll T."/>
            <person name="Wienberg J."/>
            <person name="Jostock T."/>
            <person name="Leonard M."/>
            <person name="Grillari J."/>
            <person name="Tauch A."/>
            <person name="Goesmann A."/>
            <person name="Helk B."/>
            <person name="Mott J.E."/>
            <person name="Puhler A."/>
            <person name="Borth N."/>
        </authorList>
    </citation>
    <scope>NUCLEOTIDE SEQUENCE [LARGE SCALE GENOMIC DNA]</scope>
    <source>
        <strain evidence="2">17A/GY</strain>
    </source>
</reference>